<feature type="compositionally biased region" description="Acidic residues" evidence="1">
    <location>
        <begin position="80"/>
        <end position="89"/>
    </location>
</feature>
<keyword evidence="4" id="KW-1185">Reference proteome</keyword>
<name>A0A1B9GQA0_9TREE</name>
<dbReference type="Proteomes" id="UP000092666">
    <property type="component" value="Unassembled WGS sequence"/>
</dbReference>
<dbReference type="OrthoDB" id="3360632at2759"/>
<organism evidence="3 4">
    <name type="scientific">Kwoniella heveanensis BCC8398</name>
    <dbReference type="NCBI Taxonomy" id="1296120"/>
    <lineage>
        <taxon>Eukaryota</taxon>
        <taxon>Fungi</taxon>
        <taxon>Dikarya</taxon>
        <taxon>Basidiomycota</taxon>
        <taxon>Agaricomycotina</taxon>
        <taxon>Tremellomycetes</taxon>
        <taxon>Tremellales</taxon>
        <taxon>Cryptococcaceae</taxon>
        <taxon>Kwoniella</taxon>
    </lineage>
</organism>
<evidence type="ECO:0000256" key="2">
    <source>
        <dbReference type="SAM" id="Phobius"/>
    </source>
</evidence>
<feature type="transmembrane region" description="Helical" evidence="2">
    <location>
        <begin position="300"/>
        <end position="320"/>
    </location>
</feature>
<feature type="transmembrane region" description="Helical" evidence="2">
    <location>
        <begin position="489"/>
        <end position="507"/>
    </location>
</feature>
<gene>
    <name evidence="3" type="ORF">I316_05232</name>
</gene>
<feature type="compositionally biased region" description="Polar residues" evidence="1">
    <location>
        <begin position="62"/>
        <end position="72"/>
    </location>
</feature>
<evidence type="ECO:0000256" key="1">
    <source>
        <dbReference type="SAM" id="MobiDB-lite"/>
    </source>
</evidence>
<accession>A0A1B9GQA0</accession>
<protein>
    <submittedName>
        <fullName evidence="3">Uncharacterized protein</fullName>
    </submittedName>
</protein>
<dbReference type="GO" id="GO:0015179">
    <property type="term" value="F:L-amino acid transmembrane transporter activity"/>
    <property type="evidence" value="ECO:0007669"/>
    <property type="project" value="TreeGrafter"/>
</dbReference>
<dbReference type="PANTHER" id="PTHR22950">
    <property type="entry name" value="AMINO ACID TRANSPORTER"/>
    <property type="match status" value="1"/>
</dbReference>
<feature type="transmembrane region" description="Helical" evidence="2">
    <location>
        <begin position="653"/>
        <end position="672"/>
    </location>
</feature>
<feature type="compositionally biased region" description="Basic and acidic residues" evidence="1">
    <location>
        <begin position="48"/>
        <end position="60"/>
    </location>
</feature>
<evidence type="ECO:0000313" key="3">
    <source>
        <dbReference type="EMBL" id="OCF33187.1"/>
    </source>
</evidence>
<evidence type="ECO:0000313" key="4">
    <source>
        <dbReference type="Proteomes" id="UP000092666"/>
    </source>
</evidence>
<feature type="transmembrane region" description="Helical" evidence="2">
    <location>
        <begin position="214"/>
        <end position="238"/>
    </location>
</feature>
<keyword evidence="2" id="KW-1133">Transmembrane helix</keyword>
<keyword evidence="2" id="KW-0812">Transmembrane</keyword>
<reference evidence="3 4" key="1">
    <citation type="submission" date="2013-07" db="EMBL/GenBank/DDBJ databases">
        <title>The Genome Sequence of Cryptococcus heveanensis BCC8398.</title>
        <authorList>
            <consortium name="The Broad Institute Genome Sequencing Platform"/>
            <person name="Cuomo C."/>
            <person name="Litvintseva A."/>
            <person name="Chen Y."/>
            <person name="Heitman J."/>
            <person name="Sun S."/>
            <person name="Springer D."/>
            <person name="Dromer F."/>
            <person name="Young S.K."/>
            <person name="Zeng Q."/>
            <person name="Gargeya S."/>
            <person name="Fitzgerald M."/>
            <person name="Abouelleil A."/>
            <person name="Alvarado L."/>
            <person name="Berlin A.M."/>
            <person name="Chapman S.B."/>
            <person name="Dewar J."/>
            <person name="Goldberg J."/>
            <person name="Griggs A."/>
            <person name="Gujja S."/>
            <person name="Hansen M."/>
            <person name="Howarth C."/>
            <person name="Imamovic A."/>
            <person name="Larimer J."/>
            <person name="McCowan C."/>
            <person name="Murphy C."/>
            <person name="Pearson M."/>
            <person name="Priest M."/>
            <person name="Roberts A."/>
            <person name="Saif S."/>
            <person name="Shea T."/>
            <person name="Sykes S."/>
            <person name="Wortman J."/>
            <person name="Nusbaum C."/>
            <person name="Birren B."/>
        </authorList>
    </citation>
    <scope>NUCLEOTIDE SEQUENCE [LARGE SCALE GENOMIC DNA]</scope>
    <source>
        <strain evidence="3 4">BCC8398</strain>
    </source>
</reference>
<feature type="transmembrane region" description="Helical" evidence="2">
    <location>
        <begin position="332"/>
        <end position="351"/>
    </location>
</feature>
<feature type="region of interest" description="Disordered" evidence="1">
    <location>
        <begin position="602"/>
        <end position="624"/>
    </location>
</feature>
<dbReference type="AlphaFoldDB" id="A0A1B9GQA0"/>
<dbReference type="PANTHER" id="PTHR22950:SF695">
    <property type="entry name" value="AMINO ACID TRANSPORTER TRANSMEMBRANE DOMAIN-CONTAINING PROTEIN"/>
    <property type="match status" value="1"/>
</dbReference>
<feature type="transmembrane region" description="Helical" evidence="2">
    <location>
        <begin position="184"/>
        <end position="208"/>
    </location>
</feature>
<feature type="transmembrane region" description="Helical" evidence="2">
    <location>
        <begin position="527"/>
        <end position="549"/>
    </location>
</feature>
<feature type="transmembrane region" description="Helical" evidence="2">
    <location>
        <begin position="391"/>
        <end position="410"/>
    </location>
</feature>
<feature type="transmembrane region" description="Helical" evidence="2">
    <location>
        <begin position="431"/>
        <end position="456"/>
    </location>
</feature>
<feature type="transmembrane region" description="Helical" evidence="2">
    <location>
        <begin position="259"/>
        <end position="280"/>
    </location>
</feature>
<feature type="region of interest" description="Disordered" evidence="1">
    <location>
        <begin position="1"/>
        <end position="89"/>
    </location>
</feature>
<feature type="compositionally biased region" description="Low complexity" evidence="1">
    <location>
        <begin position="37"/>
        <end position="47"/>
    </location>
</feature>
<feature type="transmembrane region" description="Helical" evidence="2">
    <location>
        <begin position="555"/>
        <end position="577"/>
    </location>
</feature>
<feature type="compositionally biased region" description="Polar residues" evidence="1">
    <location>
        <begin position="1"/>
        <end position="28"/>
    </location>
</feature>
<reference evidence="4" key="2">
    <citation type="submission" date="2013-12" db="EMBL/GenBank/DDBJ databases">
        <title>Evolution of pathogenesis and genome organization in the Tremellales.</title>
        <authorList>
            <person name="Cuomo C."/>
            <person name="Litvintseva A."/>
            <person name="Heitman J."/>
            <person name="Chen Y."/>
            <person name="Sun S."/>
            <person name="Springer D."/>
            <person name="Dromer F."/>
            <person name="Young S."/>
            <person name="Zeng Q."/>
            <person name="Chapman S."/>
            <person name="Gujja S."/>
            <person name="Saif S."/>
            <person name="Birren B."/>
        </authorList>
    </citation>
    <scope>NUCLEOTIDE SEQUENCE [LARGE SCALE GENOMIC DNA]</scope>
    <source>
        <strain evidence="4">BCC8398</strain>
    </source>
</reference>
<keyword evidence="2" id="KW-0472">Membrane</keyword>
<feature type="region of interest" description="Disordered" evidence="1">
    <location>
        <begin position="104"/>
        <end position="124"/>
    </location>
</feature>
<dbReference type="EMBL" id="KV700127">
    <property type="protein sequence ID" value="OCF33187.1"/>
    <property type="molecule type" value="Genomic_DNA"/>
</dbReference>
<proteinExistence type="predicted"/>
<sequence length="678" mass="73514">MSGAASSQSAEPNTQAIPATPLTSTQYVLSHPPSPAPSSSFETTSESRSSEASDRTEKNRAQPANSTTSNSVAPYRRSLEDEELEQELEQELESYSLDHHQIRPHSLASGSGSGSGSGSFGSDSALEVLDHDEELDEQEDLEMMFDDDEFEADVGEPLVSRSRGRRRRRWNHDEEKQEKGLIELIPSLVLAHPLPLLPLLALLPYNFLPAGVVFFIPIFCVLAVLSACAHIVIVYLAWYLKVTSFEEVFAAVTAKYGKYGLWTGRGFVVAAVLGAVVSWLETLHPLLQPVIETYAPNNAFWSSRVLWTCVASATLLPSLLPSRMTRSLRRSPIVLALLIPVVAFLVIGRTVEIKKASELPQPIGDVDGSGDGSNGVEAATEILGHLVKRRFGLAGGSSAGAGLTTLTIFLSPHINTLPIHASLIRSKRASFPMPCLIAAGAILALCLPLALVPYYLLPPLDADALPAPSPTTPSGVFARLPADDGWVNIARILMCAIALGSSNMWILRGRDTILKAMGVDHGEREKAGKWVGLGMWTVMVAFACLGGWVAEKVELLGVLAILAVAWFLPSLFFIITFHVRSPLSIIFPSSSRQPTVTAELAPATPSSQLSRRGMSMGHSRTDSLNDPTTDVLLARKERQLQKRRLGRRLWQDLIVYVGILPVGSVSIAWTFGRLLGVW</sequence>
<dbReference type="GO" id="GO:0005774">
    <property type="term" value="C:vacuolar membrane"/>
    <property type="evidence" value="ECO:0007669"/>
    <property type="project" value="TreeGrafter"/>
</dbReference>